<name>A0ABY4D7V2_9BACT</name>
<dbReference type="InterPro" id="IPR013249">
    <property type="entry name" value="RNA_pol_sigma70_r4_t2"/>
</dbReference>
<keyword evidence="3" id="KW-0731">Sigma factor</keyword>
<dbReference type="InterPro" id="IPR014327">
    <property type="entry name" value="RNA_pol_sigma70_bacteroid"/>
</dbReference>
<evidence type="ECO:0000256" key="5">
    <source>
        <dbReference type="SAM" id="Phobius"/>
    </source>
</evidence>
<evidence type="ECO:0000256" key="4">
    <source>
        <dbReference type="ARBA" id="ARBA00023163"/>
    </source>
</evidence>
<keyword evidence="5" id="KW-1133">Transmembrane helix</keyword>
<keyword evidence="5" id="KW-0812">Transmembrane</keyword>
<keyword evidence="8" id="KW-0614">Plasmid</keyword>
<evidence type="ECO:0000313" key="9">
    <source>
        <dbReference type="Proteomes" id="UP000831113"/>
    </source>
</evidence>
<evidence type="ECO:0000256" key="1">
    <source>
        <dbReference type="ARBA" id="ARBA00010641"/>
    </source>
</evidence>
<keyword evidence="9" id="KW-1185">Reference proteome</keyword>
<reference evidence="8 9" key="1">
    <citation type="submission" date="2022-03" db="EMBL/GenBank/DDBJ databases">
        <title>Hymenobactersp. isolated from the air.</title>
        <authorList>
            <person name="Won M."/>
            <person name="Kwon S.-W."/>
        </authorList>
    </citation>
    <scope>NUCLEOTIDE SEQUENCE [LARGE SCALE GENOMIC DNA]</scope>
    <source>
        <strain evidence="8 9">KACC 21982</strain>
        <plasmid evidence="8 9">unnamed1</plasmid>
    </source>
</reference>
<dbReference type="InterPro" id="IPR014284">
    <property type="entry name" value="RNA_pol_sigma-70_dom"/>
</dbReference>
<evidence type="ECO:0000256" key="3">
    <source>
        <dbReference type="ARBA" id="ARBA00023082"/>
    </source>
</evidence>
<dbReference type="SUPFAM" id="SSF88659">
    <property type="entry name" value="Sigma3 and sigma4 domains of RNA polymerase sigma factors"/>
    <property type="match status" value="1"/>
</dbReference>
<dbReference type="NCBIfam" id="TIGR02985">
    <property type="entry name" value="Sig70_bacteroi1"/>
    <property type="match status" value="1"/>
</dbReference>
<protein>
    <submittedName>
        <fullName evidence="8">RNA polymerase sigma-70 factor</fullName>
    </submittedName>
</protein>
<dbReference type="Pfam" id="PF04542">
    <property type="entry name" value="Sigma70_r2"/>
    <property type="match status" value="1"/>
</dbReference>
<evidence type="ECO:0000259" key="6">
    <source>
        <dbReference type="Pfam" id="PF04542"/>
    </source>
</evidence>
<dbReference type="InterPro" id="IPR039425">
    <property type="entry name" value="RNA_pol_sigma-70-like"/>
</dbReference>
<dbReference type="InterPro" id="IPR013325">
    <property type="entry name" value="RNA_pol_sigma_r2"/>
</dbReference>
<sequence>MPSVVFPPATSYSLTAVELSKHDPESSTSASSVDQAELFKLLFKQHASGIYRQAYADLHSRAEAQEIVQECFLKYWEKRDEVSPAPLAIKKYLYTSAYHAILNQLRRQRNWVYHECADDLLVDQEPQLAEMEYDELQLCYTHALAQLPAKRRQIFAMSRQQGLSNALIAQELNLSIKTVEAQMTQAIKFLRQYFIIRGVVPSLLLLLLGLL</sequence>
<dbReference type="Gene3D" id="1.10.1740.10">
    <property type="match status" value="1"/>
</dbReference>
<comment type="similarity">
    <text evidence="1">Belongs to the sigma-70 factor family. ECF subfamily.</text>
</comment>
<feature type="domain" description="RNA polymerase sigma factor 70 region 4 type 2" evidence="7">
    <location>
        <begin position="138"/>
        <end position="190"/>
    </location>
</feature>
<accession>A0ABY4D7V2</accession>
<dbReference type="Proteomes" id="UP000831113">
    <property type="component" value="Plasmid unnamed1"/>
</dbReference>
<keyword evidence="2" id="KW-0805">Transcription regulation</keyword>
<feature type="domain" description="RNA polymerase sigma-70 region 2" evidence="6">
    <location>
        <begin position="42"/>
        <end position="109"/>
    </location>
</feature>
<proteinExistence type="inferred from homology"/>
<evidence type="ECO:0000313" key="8">
    <source>
        <dbReference type="EMBL" id="UOG77321.1"/>
    </source>
</evidence>
<dbReference type="RefSeq" id="WP_243803047.1">
    <property type="nucleotide sequence ID" value="NZ_CP094670.1"/>
</dbReference>
<evidence type="ECO:0000256" key="2">
    <source>
        <dbReference type="ARBA" id="ARBA00023015"/>
    </source>
</evidence>
<evidence type="ECO:0000259" key="7">
    <source>
        <dbReference type="Pfam" id="PF08281"/>
    </source>
</evidence>
<dbReference type="InterPro" id="IPR036388">
    <property type="entry name" value="WH-like_DNA-bd_sf"/>
</dbReference>
<dbReference type="InterPro" id="IPR013324">
    <property type="entry name" value="RNA_pol_sigma_r3/r4-like"/>
</dbReference>
<dbReference type="PANTHER" id="PTHR43133">
    <property type="entry name" value="RNA POLYMERASE ECF-TYPE SIGMA FACTO"/>
    <property type="match status" value="1"/>
</dbReference>
<dbReference type="NCBIfam" id="TIGR02937">
    <property type="entry name" value="sigma70-ECF"/>
    <property type="match status" value="1"/>
</dbReference>
<keyword evidence="5" id="KW-0472">Membrane</keyword>
<dbReference type="PANTHER" id="PTHR43133:SF46">
    <property type="entry name" value="RNA POLYMERASE SIGMA-70 FACTOR ECF SUBFAMILY"/>
    <property type="match status" value="1"/>
</dbReference>
<dbReference type="InterPro" id="IPR007627">
    <property type="entry name" value="RNA_pol_sigma70_r2"/>
</dbReference>
<dbReference type="Pfam" id="PF08281">
    <property type="entry name" value="Sigma70_r4_2"/>
    <property type="match status" value="1"/>
</dbReference>
<organism evidence="8 9">
    <name type="scientific">Hymenobacter tibetensis</name>
    <dbReference type="NCBI Taxonomy" id="497967"/>
    <lineage>
        <taxon>Bacteria</taxon>
        <taxon>Pseudomonadati</taxon>
        <taxon>Bacteroidota</taxon>
        <taxon>Cytophagia</taxon>
        <taxon>Cytophagales</taxon>
        <taxon>Hymenobacteraceae</taxon>
        <taxon>Hymenobacter</taxon>
    </lineage>
</organism>
<geneLocation type="plasmid" evidence="8 9">
    <name>unnamed1</name>
</geneLocation>
<keyword evidence="4" id="KW-0804">Transcription</keyword>
<feature type="transmembrane region" description="Helical" evidence="5">
    <location>
        <begin position="193"/>
        <end position="210"/>
    </location>
</feature>
<dbReference type="Gene3D" id="1.10.10.10">
    <property type="entry name" value="Winged helix-like DNA-binding domain superfamily/Winged helix DNA-binding domain"/>
    <property type="match status" value="1"/>
</dbReference>
<gene>
    <name evidence="8" type="ORF">MTX78_23530</name>
</gene>
<dbReference type="EMBL" id="CP094670">
    <property type="protein sequence ID" value="UOG77321.1"/>
    <property type="molecule type" value="Genomic_DNA"/>
</dbReference>
<dbReference type="SUPFAM" id="SSF88946">
    <property type="entry name" value="Sigma2 domain of RNA polymerase sigma factors"/>
    <property type="match status" value="1"/>
</dbReference>